<reference evidence="28" key="3">
    <citation type="submission" date="2025-08" db="UniProtKB">
        <authorList>
            <consortium name="Ensembl"/>
        </authorList>
    </citation>
    <scope>IDENTIFICATION</scope>
</reference>
<evidence type="ECO:0000256" key="14">
    <source>
        <dbReference type="ARBA" id="ARBA00022771"/>
    </source>
</evidence>
<dbReference type="OMA" id="QDWAMQG"/>
<keyword evidence="12" id="KW-0479">Metal-binding</keyword>
<keyword evidence="11" id="KW-0548">Nucleotidyltransferase</keyword>
<dbReference type="SUPFAM" id="SSF81301">
    <property type="entry name" value="Nucleotidyltransferase"/>
    <property type="match status" value="1"/>
</dbReference>
<dbReference type="InterPro" id="IPR000504">
    <property type="entry name" value="RRM_dom"/>
</dbReference>
<dbReference type="InterPro" id="IPR002058">
    <property type="entry name" value="PAP_assoc"/>
</dbReference>
<evidence type="ECO:0000256" key="4">
    <source>
        <dbReference type="ARBA" id="ARBA00004604"/>
    </source>
</evidence>
<keyword evidence="9" id="KW-0507">mRNA processing</keyword>
<dbReference type="Pfam" id="PF22600">
    <property type="entry name" value="MTPAP-like_central"/>
    <property type="match status" value="1"/>
</dbReference>
<keyword evidence="19" id="KW-0464">Manganese</keyword>
<dbReference type="GO" id="GO:0051252">
    <property type="term" value="P:regulation of RNA metabolic process"/>
    <property type="evidence" value="ECO:0007669"/>
    <property type="project" value="Ensembl"/>
</dbReference>
<dbReference type="eggNOG" id="KOG2277">
    <property type="taxonomic scope" value="Eukaryota"/>
</dbReference>
<evidence type="ECO:0000256" key="16">
    <source>
        <dbReference type="ARBA" id="ARBA00022840"/>
    </source>
</evidence>
<evidence type="ECO:0000313" key="29">
    <source>
        <dbReference type="Proteomes" id="UP000007267"/>
    </source>
</evidence>
<keyword evidence="14" id="KW-0863">Zinc-finger</keyword>
<feature type="domain" description="RRM" evidence="27">
    <location>
        <begin position="56"/>
        <end position="128"/>
    </location>
</feature>
<evidence type="ECO:0000259" key="27">
    <source>
        <dbReference type="PROSITE" id="PS50102"/>
    </source>
</evidence>
<dbReference type="EMBL" id="AGCU01052709">
    <property type="status" value="NOT_ANNOTATED_CDS"/>
    <property type="molecule type" value="Genomic_DNA"/>
</dbReference>
<reference evidence="29" key="1">
    <citation type="submission" date="2011-10" db="EMBL/GenBank/DDBJ databases">
        <authorList>
            <consortium name="Soft-shell Turtle Genome Consortium"/>
        </authorList>
    </citation>
    <scope>NUCLEOTIDE SEQUENCE [LARGE SCALE GENOMIC DNA]</scope>
    <source>
        <strain evidence="29">Daiwa-1</strain>
    </source>
</reference>
<dbReference type="GO" id="GO:0016607">
    <property type="term" value="C:nuclear speck"/>
    <property type="evidence" value="ECO:0007669"/>
    <property type="project" value="UniProtKB-SubCell"/>
</dbReference>
<proteinExistence type="inferred from homology"/>
<dbReference type="CDD" id="cd12279">
    <property type="entry name" value="RRM_TUT1"/>
    <property type="match status" value="1"/>
</dbReference>
<dbReference type="InterPro" id="IPR043519">
    <property type="entry name" value="NT_sf"/>
</dbReference>
<evidence type="ECO:0000256" key="11">
    <source>
        <dbReference type="ARBA" id="ARBA00022695"/>
    </source>
</evidence>
<dbReference type="Gene3D" id="1.10.1410.10">
    <property type="match status" value="1"/>
</dbReference>
<evidence type="ECO:0000256" key="25">
    <source>
        <dbReference type="PROSITE-ProRule" id="PRU00176"/>
    </source>
</evidence>
<keyword evidence="20" id="KW-0539">Nucleus</keyword>
<dbReference type="EC" id="2.7.7.19" evidence="6"/>
<dbReference type="EC" id="2.7.7.52" evidence="7"/>
<comment type="cofactor">
    <cofactor evidence="2">
        <name>Mg(2+)</name>
        <dbReference type="ChEBI" id="CHEBI:18420"/>
    </cofactor>
</comment>
<dbReference type="SMART" id="SM00451">
    <property type="entry name" value="ZnF_U1"/>
    <property type="match status" value="1"/>
</dbReference>
<evidence type="ECO:0000256" key="26">
    <source>
        <dbReference type="SAM" id="MobiDB-lite"/>
    </source>
</evidence>
<dbReference type="InterPro" id="IPR003604">
    <property type="entry name" value="Matrin/U1-like-C_Znf_C2H2"/>
</dbReference>
<dbReference type="InterPro" id="IPR012677">
    <property type="entry name" value="Nucleotide-bd_a/b_plait_sf"/>
</dbReference>
<dbReference type="SUPFAM" id="SSF54928">
    <property type="entry name" value="RNA-binding domain, RBD"/>
    <property type="match status" value="1"/>
</dbReference>
<dbReference type="InterPro" id="IPR034388">
    <property type="entry name" value="Star-PAP_RRM"/>
</dbReference>
<protein>
    <recommendedName>
        <fullName evidence="8">Speckle targeted PIP5K1A-regulated poly(A) polymerase</fullName>
        <ecNumber evidence="6">2.7.7.19</ecNumber>
        <ecNumber evidence="7">2.7.7.52</ecNumber>
    </recommendedName>
    <alternativeName>
        <fullName evidence="21">RNA-binding motif protein 21</fullName>
    </alternativeName>
    <alternativeName>
        <fullName evidence="22">U6 snRNA-specific terminal uridylyltransferase 1</fullName>
    </alternativeName>
</protein>
<dbReference type="InterPro" id="IPR054708">
    <property type="entry name" value="MTPAP-like_central"/>
</dbReference>
<dbReference type="GO" id="GO:0180010">
    <property type="term" value="P:co-transcriptional mRNA 3'-end processing, cleavage and polyadenylation pathway"/>
    <property type="evidence" value="ECO:0007669"/>
    <property type="project" value="Ensembl"/>
</dbReference>
<dbReference type="GO" id="GO:0019899">
    <property type="term" value="F:enzyme binding"/>
    <property type="evidence" value="ECO:0007669"/>
    <property type="project" value="Ensembl"/>
</dbReference>
<evidence type="ECO:0000256" key="17">
    <source>
        <dbReference type="ARBA" id="ARBA00022842"/>
    </source>
</evidence>
<dbReference type="GO" id="GO:0005829">
    <property type="term" value="C:cytosol"/>
    <property type="evidence" value="ECO:0007669"/>
    <property type="project" value="Ensembl"/>
</dbReference>
<comment type="cofactor">
    <cofactor evidence="1">
        <name>Mn(2+)</name>
        <dbReference type="ChEBI" id="CHEBI:29035"/>
    </cofactor>
</comment>
<dbReference type="GO" id="GO:0017070">
    <property type="term" value="F:U6 snRNA binding"/>
    <property type="evidence" value="ECO:0007669"/>
    <property type="project" value="Ensembl"/>
</dbReference>
<evidence type="ECO:0000256" key="19">
    <source>
        <dbReference type="ARBA" id="ARBA00023211"/>
    </source>
</evidence>
<dbReference type="STRING" id="13735.ENSPSIP00000005361"/>
<dbReference type="Gene3D" id="3.30.160.60">
    <property type="entry name" value="Classic Zinc Finger"/>
    <property type="match status" value="1"/>
</dbReference>
<dbReference type="PANTHER" id="PTHR12271">
    <property type="entry name" value="POLY A POLYMERASE CID PAP -RELATED"/>
    <property type="match status" value="1"/>
</dbReference>
<comment type="catalytic activity">
    <reaction evidence="23">
        <text>RNA(n) + ATP = RNA(n)-3'-adenine ribonucleotide + diphosphate</text>
        <dbReference type="Rhea" id="RHEA:11332"/>
        <dbReference type="Rhea" id="RHEA-COMP:14527"/>
        <dbReference type="Rhea" id="RHEA-COMP:17347"/>
        <dbReference type="ChEBI" id="CHEBI:30616"/>
        <dbReference type="ChEBI" id="CHEBI:33019"/>
        <dbReference type="ChEBI" id="CHEBI:140395"/>
        <dbReference type="ChEBI" id="CHEBI:173115"/>
        <dbReference type="EC" id="2.7.7.19"/>
    </reaction>
</comment>
<dbReference type="HOGENOM" id="CLU_018757_1_0_1"/>
<evidence type="ECO:0000256" key="21">
    <source>
        <dbReference type="ARBA" id="ARBA00030790"/>
    </source>
</evidence>
<dbReference type="SUPFAM" id="SSF81631">
    <property type="entry name" value="PAP/OAS1 substrate-binding domain"/>
    <property type="match status" value="1"/>
</dbReference>
<dbReference type="GO" id="GO:0003730">
    <property type="term" value="F:mRNA 3'-UTR binding"/>
    <property type="evidence" value="ECO:0007669"/>
    <property type="project" value="Ensembl"/>
</dbReference>
<keyword evidence="29" id="KW-1185">Reference proteome</keyword>
<dbReference type="Pfam" id="PF12874">
    <property type="entry name" value="zf-met"/>
    <property type="match status" value="1"/>
</dbReference>
<evidence type="ECO:0000256" key="12">
    <source>
        <dbReference type="ARBA" id="ARBA00022723"/>
    </source>
</evidence>
<dbReference type="PROSITE" id="PS50102">
    <property type="entry name" value="RRM"/>
    <property type="match status" value="1"/>
</dbReference>
<dbReference type="GO" id="GO:0005730">
    <property type="term" value="C:nucleolus"/>
    <property type="evidence" value="ECO:0007669"/>
    <property type="project" value="UniProtKB-SubCell"/>
</dbReference>
<dbReference type="Gene3D" id="3.30.70.330">
    <property type="match status" value="1"/>
</dbReference>
<evidence type="ECO:0000256" key="23">
    <source>
        <dbReference type="ARBA" id="ARBA00048830"/>
    </source>
</evidence>
<evidence type="ECO:0000256" key="5">
    <source>
        <dbReference type="ARBA" id="ARBA00008593"/>
    </source>
</evidence>
<evidence type="ECO:0000256" key="8">
    <source>
        <dbReference type="ARBA" id="ARBA00021679"/>
    </source>
</evidence>
<evidence type="ECO:0000256" key="3">
    <source>
        <dbReference type="ARBA" id="ARBA00004324"/>
    </source>
</evidence>
<comment type="similarity">
    <text evidence="5">Belongs to the DNA polymerase type-B-like family.</text>
</comment>
<keyword evidence="18 25" id="KW-0694">RNA-binding</keyword>
<dbReference type="GO" id="GO:0140767">
    <property type="term" value="F:enzyme-substrate adaptor activity"/>
    <property type="evidence" value="ECO:0007669"/>
    <property type="project" value="Ensembl"/>
</dbReference>
<dbReference type="PANTHER" id="PTHR12271:SF127">
    <property type="entry name" value="SPECKLE TARGETED PIP5K1A-REGULATED POLY(A) POLYMERASE"/>
    <property type="match status" value="1"/>
</dbReference>
<gene>
    <name evidence="28" type="primary">TUT1</name>
</gene>
<accession>K7FBF1</accession>
<dbReference type="SMART" id="SM00360">
    <property type="entry name" value="RRM"/>
    <property type="match status" value="1"/>
</dbReference>
<dbReference type="GO" id="GO:0005524">
    <property type="term" value="F:ATP binding"/>
    <property type="evidence" value="ECO:0007669"/>
    <property type="project" value="UniProtKB-KW"/>
</dbReference>
<feature type="region of interest" description="Disordered" evidence="26">
    <location>
        <begin position="788"/>
        <end position="809"/>
    </location>
</feature>
<evidence type="ECO:0000256" key="9">
    <source>
        <dbReference type="ARBA" id="ARBA00022664"/>
    </source>
</evidence>
<evidence type="ECO:0000256" key="18">
    <source>
        <dbReference type="ARBA" id="ARBA00022884"/>
    </source>
</evidence>
<keyword evidence="17" id="KW-0460">Magnesium</keyword>
<dbReference type="GO" id="GO:0008270">
    <property type="term" value="F:zinc ion binding"/>
    <property type="evidence" value="ECO:0007669"/>
    <property type="project" value="UniProtKB-KW"/>
</dbReference>
<feature type="region of interest" description="Disordered" evidence="26">
    <location>
        <begin position="619"/>
        <end position="671"/>
    </location>
</feature>
<evidence type="ECO:0000256" key="22">
    <source>
        <dbReference type="ARBA" id="ARBA00033036"/>
    </source>
</evidence>
<dbReference type="EMBL" id="AGCU01052708">
    <property type="status" value="NOT_ANNOTATED_CDS"/>
    <property type="molecule type" value="Genomic_DNA"/>
</dbReference>
<dbReference type="GO" id="GO:0050265">
    <property type="term" value="F:RNA uridylyltransferase activity"/>
    <property type="evidence" value="ECO:0007669"/>
    <property type="project" value="UniProtKB-EC"/>
</dbReference>
<evidence type="ECO:0000313" key="28">
    <source>
        <dbReference type="Ensembl" id="ENSPSIP00000005361.1"/>
    </source>
</evidence>
<evidence type="ECO:0000256" key="15">
    <source>
        <dbReference type="ARBA" id="ARBA00022833"/>
    </source>
</evidence>
<keyword evidence="16" id="KW-0067">ATP-binding</keyword>
<evidence type="ECO:0000256" key="13">
    <source>
        <dbReference type="ARBA" id="ARBA00022741"/>
    </source>
</evidence>
<dbReference type="GO" id="GO:0034477">
    <property type="term" value="P:U6 snRNA 3'-end processing"/>
    <property type="evidence" value="ECO:0007669"/>
    <property type="project" value="Ensembl"/>
</dbReference>
<keyword evidence="15" id="KW-0862">Zinc</keyword>
<dbReference type="GeneTree" id="ENSGT00940000159914"/>
<comment type="catalytic activity">
    <reaction evidence="24">
        <text>RNA(n) + UTP = RNA(n)-3'-uridine ribonucleotide + diphosphate</text>
        <dbReference type="Rhea" id="RHEA:14785"/>
        <dbReference type="Rhea" id="RHEA-COMP:14527"/>
        <dbReference type="Rhea" id="RHEA-COMP:17348"/>
        <dbReference type="ChEBI" id="CHEBI:33019"/>
        <dbReference type="ChEBI" id="CHEBI:46398"/>
        <dbReference type="ChEBI" id="CHEBI:140395"/>
        <dbReference type="ChEBI" id="CHEBI:173116"/>
        <dbReference type="EC" id="2.7.7.52"/>
    </reaction>
</comment>
<dbReference type="Ensembl" id="ENSPSIT00000005392.1">
    <property type="protein sequence ID" value="ENSPSIP00000005361.1"/>
    <property type="gene ID" value="ENSPSIG00000004972.1"/>
</dbReference>
<dbReference type="Pfam" id="PF00076">
    <property type="entry name" value="RRM_1"/>
    <property type="match status" value="1"/>
</dbReference>
<evidence type="ECO:0000256" key="1">
    <source>
        <dbReference type="ARBA" id="ARBA00001936"/>
    </source>
</evidence>
<evidence type="ECO:0000256" key="6">
    <source>
        <dbReference type="ARBA" id="ARBA00012388"/>
    </source>
</evidence>
<evidence type="ECO:0000256" key="24">
    <source>
        <dbReference type="ARBA" id="ARBA00049105"/>
    </source>
</evidence>
<organism evidence="28 29">
    <name type="scientific">Pelodiscus sinensis</name>
    <name type="common">Chinese softshell turtle</name>
    <name type="synonym">Trionyx sinensis</name>
    <dbReference type="NCBI Taxonomy" id="13735"/>
    <lineage>
        <taxon>Eukaryota</taxon>
        <taxon>Metazoa</taxon>
        <taxon>Chordata</taxon>
        <taxon>Craniata</taxon>
        <taxon>Vertebrata</taxon>
        <taxon>Euteleostomi</taxon>
        <taxon>Archelosauria</taxon>
        <taxon>Testudinata</taxon>
        <taxon>Testudines</taxon>
        <taxon>Cryptodira</taxon>
        <taxon>Trionychia</taxon>
        <taxon>Trionychidae</taxon>
        <taxon>Pelodiscus</taxon>
    </lineage>
</organism>
<keyword evidence="10" id="KW-0808">Transferase</keyword>
<dbReference type="Proteomes" id="UP000007267">
    <property type="component" value="Unassembled WGS sequence"/>
</dbReference>
<feature type="region of interest" description="Disordered" evidence="26">
    <location>
        <begin position="235"/>
        <end position="273"/>
    </location>
</feature>
<evidence type="ECO:0000256" key="10">
    <source>
        <dbReference type="ARBA" id="ARBA00022679"/>
    </source>
</evidence>
<evidence type="ECO:0000256" key="20">
    <source>
        <dbReference type="ARBA" id="ARBA00023242"/>
    </source>
</evidence>
<reference evidence="28" key="4">
    <citation type="submission" date="2025-09" db="UniProtKB">
        <authorList>
            <consortium name="Ensembl"/>
        </authorList>
    </citation>
    <scope>IDENTIFICATION</scope>
</reference>
<name>K7FBF1_PELSI</name>
<reference evidence="29" key="2">
    <citation type="journal article" date="2013" name="Nat. Genet.">
        <title>The draft genomes of soft-shell turtle and green sea turtle yield insights into the development and evolution of the turtle-specific body plan.</title>
        <authorList>
            <person name="Wang Z."/>
            <person name="Pascual-Anaya J."/>
            <person name="Zadissa A."/>
            <person name="Li W."/>
            <person name="Niimura Y."/>
            <person name="Huang Z."/>
            <person name="Li C."/>
            <person name="White S."/>
            <person name="Xiong Z."/>
            <person name="Fang D."/>
            <person name="Wang B."/>
            <person name="Ming Y."/>
            <person name="Chen Y."/>
            <person name="Zheng Y."/>
            <person name="Kuraku S."/>
            <person name="Pignatelli M."/>
            <person name="Herrero J."/>
            <person name="Beal K."/>
            <person name="Nozawa M."/>
            <person name="Li Q."/>
            <person name="Wang J."/>
            <person name="Zhang H."/>
            <person name="Yu L."/>
            <person name="Shigenobu S."/>
            <person name="Wang J."/>
            <person name="Liu J."/>
            <person name="Flicek P."/>
            <person name="Searle S."/>
            <person name="Wang J."/>
            <person name="Kuratani S."/>
            <person name="Yin Y."/>
            <person name="Aken B."/>
            <person name="Zhang G."/>
            <person name="Irie N."/>
        </authorList>
    </citation>
    <scope>NUCLEOTIDE SEQUENCE [LARGE SCALE GENOMIC DNA]</scope>
    <source>
        <strain evidence="29">Daiwa-1</strain>
    </source>
</reference>
<dbReference type="InterPro" id="IPR013087">
    <property type="entry name" value="Znf_C2H2_type"/>
</dbReference>
<keyword evidence="13" id="KW-0547">Nucleotide-binding</keyword>
<evidence type="ECO:0000256" key="7">
    <source>
        <dbReference type="ARBA" id="ARBA00012472"/>
    </source>
</evidence>
<dbReference type="CDD" id="cd05402">
    <property type="entry name" value="NT_PAP_TUTase"/>
    <property type="match status" value="1"/>
</dbReference>
<dbReference type="AlphaFoldDB" id="K7FBF1"/>
<dbReference type="Pfam" id="PF03828">
    <property type="entry name" value="PAP_assoc"/>
    <property type="match status" value="1"/>
</dbReference>
<dbReference type="InterPro" id="IPR035979">
    <property type="entry name" value="RBD_domain_sf"/>
</dbReference>
<sequence length="809" mass="89725">WPGMEQDVESLPRGGFRCRLCHVTAANKPSLHDHLRGKKHQRLESLRTKRQLQELRSVFVSGFHKGTSAPELSEYFQAFGGVASVVMDKDKGVYAIVELQDQEVLEKVLAHPQHCLGGKRLRVKPREKKEFKYMPPKKQGSAPREQLSPEKLTQALCQADDVDAQMSQVVQLFEFSESERQLRHLLVTLFQEVFSEFFPGCAILPFGSSVNGFDIHGCDLDLFLDLEKTKSFQASAKAPQEAQVRRAGNRDPWRTKCTPLQAEEGAGPDTDSEDSILSDIDLATATVPEVLELVAAVLRKCVPGVHSVQAVPSARRPVVKFCHKDSGLLGDISINNRLALCNTRFLQFCTEADERVRPLVYTLRYWAKQQGLAGNPFGGGPLLNNYALTLLVLFFLQTRCPPALPTVAQLRELTALGDGDQAIVDGWDCSFPQDASRLEPNTNTESLCSLLAKFFCVFGDHDFAGCVISLREGRALPLPNFLLSEMDSKLKLGPFNVQDPFELSHNVAANVNEKTALRFQHCCRDGAKYCRSLQYQRKSSKGKAWGLVRLFQPGVPEAGELGPDGFLLTIPFTPMALSPGSRWQLCQARDFRRCWFGKVCSAITFVLKDVLKCSCTEPAGQPLTQEPTEQGGGEQPIVGSKHPQSDEGGSLVVSPARKRLRAEGPAPEEGESMSWSCAVWHRVWMGRRRIRRQLWHLGSPQPDTEQEAGSLEVEEKVSEAIIQQEGDSRGAEPLLRFTACAQVGGSQEDTRTLLCFTPAPQQGPLFQDFYHFLQGFLPKMVERYVGRTAEGGSSESQDSALRLGDAILD</sequence>
<evidence type="ECO:0000256" key="2">
    <source>
        <dbReference type="ARBA" id="ARBA00001946"/>
    </source>
</evidence>
<comment type="subcellular location">
    <subcellularLocation>
        <location evidence="3">Nucleus speckle</location>
    </subcellularLocation>
    <subcellularLocation>
        <location evidence="4">Nucleus</location>
        <location evidence="4">Nucleolus</location>
    </subcellularLocation>
</comment>
<dbReference type="GO" id="GO:1990817">
    <property type="term" value="F:poly(A) RNA polymerase activity"/>
    <property type="evidence" value="ECO:0007669"/>
    <property type="project" value="UniProtKB-EC"/>
</dbReference>
<dbReference type="GO" id="GO:0005847">
    <property type="term" value="C:mRNA cleavage and polyadenylation specificity factor complex"/>
    <property type="evidence" value="ECO:0007669"/>
    <property type="project" value="Ensembl"/>
</dbReference>
<dbReference type="FunFam" id="3.30.70.330:FF:000305">
    <property type="entry name" value="speckle targeted PIP5K1A-regulated poly(A) polymerase"/>
    <property type="match status" value="1"/>
</dbReference>